<dbReference type="Proteomes" id="UP000805704">
    <property type="component" value="Chromosome 9"/>
</dbReference>
<evidence type="ECO:0000313" key="1">
    <source>
        <dbReference type="EMBL" id="KAG8000403.1"/>
    </source>
</evidence>
<comment type="caution">
    <text evidence="1">The sequence shown here is derived from an EMBL/GenBank/DDBJ whole genome shotgun (WGS) entry which is preliminary data.</text>
</comment>
<reference evidence="1" key="1">
    <citation type="submission" date="2020-04" db="EMBL/GenBank/DDBJ databases">
        <title>A chromosome-scale assembly and high-density genetic map of the yellow drum (Nibea albiflora) genome.</title>
        <authorList>
            <person name="Xu D."/>
            <person name="Zhang W."/>
            <person name="Chen R."/>
            <person name="Tan P."/>
            <person name="Wang L."/>
            <person name="Song H."/>
            <person name="Tian L."/>
            <person name="Zhu Q."/>
            <person name="Wang B."/>
        </authorList>
    </citation>
    <scope>NUCLEOTIDE SEQUENCE</scope>
    <source>
        <strain evidence="1">ZJHYS-2018</strain>
    </source>
</reference>
<dbReference type="EMBL" id="CM024797">
    <property type="protein sequence ID" value="KAG8000403.1"/>
    <property type="molecule type" value="Genomic_DNA"/>
</dbReference>
<organism evidence="1 2">
    <name type="scientific">Nibea albiflora</name>
    <name type="common">Yellow drum</name>
    <name type="synonym">Corvina albiflora</name>
    <dbReference type="NCBI Taxonomy" id="240163"/>
    <lineage>
        <taxon>Eukaryota</taxon>
        <taxon>Metazoa</taxon>
        <taxon>Chordata</taxon>
        <taxon>Craniata</taxon>
        <taxon>Vertebrata</taxon>
        <taxon>Euteleostomi</taxon>
        <taxon>Actinopterygii</taxon>
        <taxon>Neopterygii</taxon>
        <taxon>Teleostei</taxon>
        <taxon>Neoteleostei</taxon>
        <taxon>Acanthomorphata</taxon>
        <taxon>Eupercaria</taxon>
        <taxon>Sciaenidae</taxon>
        <taxon>Nibea</taxon>
    </lineage>
</organism>
<keyword evidence="2" id="KW-1185">Reference proteome</keyword>
<proteinExistence type="predicted"/>
<protein>
    <submittedName>
        <fullName evidence="1">Uncharacterized protein</fullName>
    </submittedName>
</protein>
<evidence type="ECO:0000313" key="2">
    <source>
        <dbReference type="Proteomes" id="UP000805704"/>
    </source>
</evidence>
<accession>A0ACB7EFJ3</accession>
<sequence>MSPLCPPPAVCPAVVLEHVLMDPEFGCRPHAGVHRMGPDSSVFPVVCLDVLRVSSRRCRSQSVCVCAEDGQSGATQPLLTDKHPLSAGERPVREPAEAQLLEVYSDPDQSSRVQSQEGPQSPCFIDF</sequence>
<name>A0ACB7EFJ3_NIBAL</name>
<gene>
    <name evidence="1" type="ORF">GBF38_002876</name>
</gene>